<dbReference type="EC" id="2.7.4.8" evidence="3 11"/>
<reference evidence="13 14" key="1">
    <citation type="submission" date="2019-10" db="EMBL/GenBank/DDBJ databases">
        <title>Description of Paenibacillus humi sp. nov.</title>
        <authorList>
            <person name="Carlier A."/>
            <person name="Qi S."/>
        </authorList>
    </citation>
    <scope>NUCLEOTIDE SEQUENCE [LARGE SCALE GENOMIC DNA]</scope>
    <source>
        <strain evidence="13 14">LMG 31461</strain>
    </source>
</reference>
<accession>A0ABX1XJY3</accession>
<evidence type="ECO:0000256" key="7">
    <source>
        <dbReference type="ARBA" id="ARBA00022777"/>
    </source>
</evidence>
<comment type="similarity">
    <text evidence="2 11">Belongs to the guanylate kinase family.</text>
</comment>
<dbReference type="PANTHER" id="PTHR23117:SF13">
    <property type="entry name" value="GUANYLATE KINASE"/>
    <property type="match status" value="1"/>
</dbReference>
<keyword evidence="14" id="KW-1185">Reference proteome</keyword>
<sequence length="212" mass="24057">MTSNTNTLERERGILIVLSGPSGVGKGTVCAALRKVAPDIVYSVSATTRSPRQGEVDGVNYFFKTREQFQQLIETDEVLEWAEYVGNFYGTPRRFVEDTLRSGHDVILEIEVQGALQVKQKFDEGVFIFLLPPSLDELENRIVTRGTETDEVIRSRMSVAIDEIRLMEHYDYAIVNDHVDTACAKIQAILAAEHCKKDRMFPKIVQWMDEVN</sequence>
<dbReference type="PANTHER" id="PTHR23117">
    <property type="entry name" value="GUANYLATE KINASE-RELATED"/>
    <property type="match status" value="1"/>
</dbReference>
<feature type="binding site" evidence="11">
    <location>
        <begin position="20"/>
        <end position="27"/>
    </location>
    <ligand>
        <name>ATP</name>
        <dbReference type="ChEBI" id="CHEBI:30616"/>
    </ligand>
</feature>
<evidence type="ECO:0000256" key="11">
    <source>
        <dbReference type="HAMAP-Rule" id="MF_00328"/>
    </source>
</evidence>
<evidence type="ECO:0000256" key="5">
    <source>
        <dbReference type="ARBA" id="ARBA00022679"/>
    </source>
</evidence>
<dbReference type="Gene3D" id="3.40.50.300">
    <property type="entry name" value="P-loop containing nucleotide triphosphate hydrolases"/>
    <property type="match status" value="1"/>
</dbReference>
<evidence type="ECO:0000256" key="6">
    <source>
        <dbReference type="ARBA" id="ARBA00022741"/>
    </source>
</evidence>
<keyword evidence="6 11" id="KW-0547">Nucleotide-binding</keyword>
<dbReference type="InterPro" id="IPR017665">
    <property type="entry name" value="Guanylate_kinase"/>
</dbReference>
<evidence type="ECO:0000256" key="3">
    <source>
        <dbReference type="ARBA" id="ARBA00012961"/>
    </source>
</evidence>
<comment type="function">
    <text evidence="1 11">Essential for recycling GMP and indirectly, cGMP.</text>
</comment>
<name>A0ABX1XJY3_9BACL</name>
<keyword evidence="5 11" id="KW-0808">Transferase</keyword>
<evidence type="ECO:0000256" key="2">
    <source>
        <dbReference type="ARBA" id="ARBA00005790"/>
    </source>
</evidence>
<dbReference type="InterPro" id="IPR020590">
    <property type="entry name" value="Guanylate_kinase_CS"/>
</dbReference>
<keyword evidence="11" id="KW-0963">Cytoplasm</keyword>
<organism evidence="13 14">
    <name type="scientific">Paenibacillus plantarum</name>
    <dbReference type="NCBI Taxonomy" id="2654975"/>
    <lineage>
        <taxon>Bacteria</taxon>
        <taxon>Bacillati</taxon>
        <taxon>Bacillota</taxon>
        <taxon>Bacilli</taxon>
        <taxon>Bacillales</taxon>
        <taxon>Paenibacillaceae</taxon>
        <taxon>Paenibacillus</taxon>
    </lineage>
</organism>
<evidence type="ECO:0000256" key="9">
    <source>
        <dbReference type="ARBA" id="ARBA00030128"/>
    </source>
</evidence>
<dbReference type="SUPFAM" id="SSF52540">
    <property type="entry name" value="P-loop containing nucleoside triphosphate hydrolases"/>
    <property type="match status" value="1"/>
</dbReference>
<comment type="caution">
    <text evidence="13">The sequence shown here is derived from an EMBL/GenBank/DDBJ whole genome shotgun (WGS) entry which is preliminary data.</text>
</comment>
<dbReference type="InterPro" id="IPR008144">
    <property type="entry name" value="Guanylate_kin-like_dom"/>
</dbReference>
<dbReference type="RefSeq" id="WP_171635537.1">
    <property type="nucleotide sequence ID" value="NZ_WHNY01000075.1"/>
</dbReference>
<dbReference type="Pfam" id="PF00625">
    <property type="entry name" value="Guanylate_kin"/>
    <property type="match status" value="1"/>
</dbReference>
<dbReference type="CDD" id="cd00071">
    <property type="entry name" value="GMPK"/>
    <property type="match status" value="1"/>
</dbReference>
<dbReference type="PROSITE" id="PS00856">
    <property type="entry name" value="GUANYLATE_KINASE_1"/>
    <property type="match status" value="1"/>
</dbReference>
<dbReference type="Proteomes" id="UP000653578">
    <property type="component" value="Unassembled WGS sequence"/>
</dbReference>
<gene>
    <name evidence="11" type="primary">gmk</name>
    <name evidence="13" type="ORF">GC096_30155</name>
</gene>
<dbReference type="HAMAP" id="MF_00328">
    <property type="entry name" value="Guanylate_kinase"/>
    <property type="match status" value="1"/>
</dbReference>
<dbReference type="GO" id="GO:0004385">
    <property type="term" value="F:GMP kinase activity"/>
    <property type="evidence" value="ECO:0007669"/>
    <property type="project" value="UniProtKB-EC"/>
</dbReference>
<keyword evidence="8 11" id="KW-0067">ATP-binding</keyword>
<comment type="catalytic activity">
    <reaction evidence="10 11">
        <text>GMP + ATP = GDP + ADP</text>
        <dbReference type="Rhea" id="RHEA:20780"/>
        <dbReference type="ChEBI" id="CHEBI:30616"/>
        <dbReference type="ChEBI" id="CHEBI:58115"/>
        <dbReference type="ChEBI" id="CHEBI:58189"/>
        <dbReference type="ChEBI" id="CHEBI:456216"/>
        <dbReference type="EC" id="2.7.4.8"/>
    </reaction>
</comment>
<evidence type="ECO:0000313" key="13">
    <source>
        <dbReference type="EMBL" id="NOU68296.1"/>
    </source>
</evidence>
<protein>
    <recommendedName>
        <fullName evidence="4 11">Guanylate kinase</fullName>
        <ecNumber evidence="3 11">2.7.4.8</ecNumber>
    </recommendedName>
    <alternativeName>
        <fullName evidence="9 11">GMP kinase</fullName>
    </alternativeName>
</protein>
<dbReference type="InterPro" id="IPR027417">
    <property type="entry name" value="P-loop_NTPase"/>
</dbReference>
<comment type="subcellular location">
    <subcellularLocation>
        <location evidence="11">Cytoplasm</location>
    </subcellularLocation>
</comment>
<dbReference type="Gene3D" id="3.30.63.10">
    <property type="entry name" value="Guanylate Kinase phosphate binding domain"/>
    <property type="match status" value="1"/>
</dbReference>
<evidence type="ECO:0000256" key="1">
    <source>
        <dbReference type="ARBA" id="ARBA00003531"/>
    </source>
</evidence>
<evidence type="ECO:0000256" key="10">
    <source>
        <dbReference type="ARBA" id="ARBA00048594"/>
    </source>
</evidence>
<evidence type="ECO:0000256" key="4">
    <source>
        <dbReference type="ARBA" id="ARBA00016296"/>
    </source>
</evidence>
<dbReference type="EMBL" id="WHNY01000075">
    <property type="protein sequence ID" value="NOU68296.1"/>
    <property type="molecule type" value="Genomic_DNA"/>
</dbReference>
<feature type="domain" description="Guanylate kinase-like" evidence="12">
    <location>
        <begin position="13"/>
        <end position="191"/>
    </location>
</feature>
<evidence type="ECO:0000259" key="12">
    <source>
        <dbReference type="PROSITE" id="PS50052"/>
    </source>
</evidence>
<proteinExistence type="inferred from homology"/>
<dbReference type="PROSITE" id="PS50052">
    <property type="entry name" value="GUANYLATE_KINASE_2"/>
    <property type="match status" value="1"/>
</dbReference>
<evidence type="ECO:0000313" key="14">
    <source>
        <dbReference type="Proteomes" id="UP000653578"/>
    </source>
</evidence>
<dbReference type="NCBIfam" id="TIGR03263">
    <property type="entry name" value="guanyl_kin"/>
    <property type="match status" value="1"/>
</dbReference>
<keyword evidence="7 11" id="KW-0418">Kinase</keyword>
<dbReference type="InterPro" id="IPR008145">
    <property type="entry name" value="GK/Ca_channel_bsu"/>
</dbReference>
<evidence type="ECO:0000256" key="8">
    <source>
        <dbReference type="ARBA" id="ARBA00022840"/>
    </source>
</evidence>
<dbReference type="SMART" id="SM00072">
    <property type="entry name" value="GuKc"/>
    <property type="match status" value="1"/>
</dbReference>